<accession>A0A7S4HRF6</accession>
<evidence type="ECO:0000313" key="1">
    <source>
        <dbReference type="EMBL" id="CAE2206777.1"/>
    </source>
</evidence>
<proteinExistence type="predicted"/>
<name>A0A7S4HRF6_9EUKA</name>
<sequence>MFFCPSMAQQLPLYEASVPHFDGLLENADRAPAHSVESTGLGELRRWIFNDSWDSSTEPPAAMHALVDNAGGSQVEQNLLDFPDQKMFAQSENIAPADRDEACVKSLRVELANLRQHALLERTFLARCPQFSYKEFIALNERCVEIQLAPSSHESPLEATRKQFQRTQAWSVREDRLRRSVEKNNELEQTAGAATLVAAHRLRTQSKIMLQPRDTAVRNCFAFGEEEEQTRAHTENRFVARSVAMSAVHPVLKRAAHGPCVSMSDPQCPVHHALAARLVRVLAPANTCLACEDASDANNTPCGRSTWTLQLHLQVLSTLGRYDSEAWQAGKYSDEPRVVGEGANWDVEVEQDDDNHDNKGELSQAEVELLQLVQAAYDGRSTLAGPETTLMRAAVLKAMIAVGAQSTLDGAAIGRPELPASVGRFDTLSREPEPHMRLQKFISFTALQRLRSKDSSSTLASQCCKLRHLWADSHLLVGQQRMLGLLVHCKASASSLSQHGRIDSAVVAVGASDFKITLIHRLAKLDKQMESALVEDRVAAKRVEAHVRQDFEAEVDCSGVQRLLLKGRLREEQLKLKGVVQHSCFETKREAMMKMVQSGALPIGLKQGSLSAVREEEALVEIEDELLQLRLLLWRIKTTSRLHLLKRKRAHQLQLREAEHQQSRDLPVIEEMGSSKQRHKVLKHKLLETQRMLARFHKELEMFEKRRAQLHRAMGNLRFSGVPVMQDV</sequence>
<organism evidence="1">
    <name type="scientific">Prymnesium polylepis</name>
    <dbReference type="NCBI Taxonomy" id="72548"/>
    <lineage>
        <taxon>Eukaryota</taxon>
        <taxon>Haptista</taxon>
        <taxon>Haptophyta</taxon>
        <taxon>Prymnesiophyceae</taxon>
        <taxon>Prymnesiales</taxon>
        <taxon>Prymnesiaceae</taxon>
        <taxon>Prymnesium</taxon>
    </lineage>
</organism>
<dbReference type="EMBL" id="HBKO01012513">
    <property type="protein sequence ID" value="CAE2206777.1"/>
    <property type="molecule type" value="Transcribed_RNA"/>
</dbReference>
<reference evidence="1" key="1">
    <citation type="submission" date="2021-01" db="EMBL/GenBank/DDBJ databases">
        <authorList>
            <person name="Corre E."/>
            <person name="Pelletier E."/>
            <person name="Niang G."/>
            <person name="Scheremetjew M."/>
            <person name="Finn R."/>
            <person name="Kale V."/>
            <person name="Holt S."/>
            <person name="Cochrane G."/>
            <person name="Meng A."/>
            <person name="Brown T."/>
            <person name="Cohen L."/>
        </authorList>
    </citation>
    <scope>NUCLEOTIDE SEQUENCE</scope>
    <source>
        <strain evidence="1">UIO037</strain>
    </source>
</reference>
<dbReference type="AlphaFoldDB" id="A0A7S4HRF6"/>
<gene>
    <name evidence="1" type="ORF">CPOL0286_LOCUS5553</name>
</gene>
<protein>
    <submittedName>
        <fullName evidence="1">Uncharacterized protein</fullName>
    </submittedName>
</protein>